<dbReference type="EMBL" id="VJMI01004299">
    <property type="protein sequence ID" value="KAF0773882.1"/>
    <property type="molecule type" value="Genomic_DNA"/>
</dbReference>
<protein>
    <submittedName>
        <fullName evidence="1">Uncharacterized protein</fullName>
    </submittedName>
</protein>
<organism evidence="1 2">
    <name type="scientific">Aphanomyces astaci</name>
    <name type="common">Crayfish plague agent</name>
    <dbReference type="NCBI Taxonomy" id="112090"/>
    <lineage>
        <taxon>Eukaryota</taxon>
        <taxon>Sar</taxon>
        <taxon>Stramenopiles</taxon>
        <taxon>Oomycota</taxon>
        <taxon>Saprolegniomycetes</taxon>
        <taxon>Saprolegniales</taxon>
        <taxon>Verrucalvaceae</taxon>
        <taxon>Aphanomyces</taxon>
    </lineage>
</organism>
<evidence type="ECO:0000313" key="2">
    <source>
        <dbReference type="Proteomes" id="UP000469452"/>
    </source>
</evidence>
<dbReference type="Proteomes" id="UP000469452">
    <property type="component" value="Unassembled WGS sequence"/>
</dbReference>
<name>A0A6A5AV99_APHAT</name>
<evidence type="ECO:0000313" key="1">
    <source>
        <dbReference type="EMBL" id="KAF0773882.1"/>
    </source>
</evidence>
<comment type="caution">
    <text evidence="1">The sequence shown here is derived from an EMBL/GenBank/DDBJ whole genome shotgun (WGS) entry which is preliminary data.</text>
</comment>
<proteinExistence type="predicted"/>
<dbReference type="AlphaFoldDB" id="A0A6A5AV99"/>
<sequence length="244" mass="27740">MVQAGVVPRVLPFDSALVDQAREDMGRRLDAMLQQGTTDYHPVFIIPFHGIVNDSINKYRAFSEYYNIAYSITTVDWTDLMTNQFPTGYHLISHPHNNNQLKQKLATMLEMYAPSLKTPSFLDRSYSTIPRELRHRSRIGFVAEDSHVLDLVHALDQSKFDVFLFTVSSSAAANVARQLGLRHVGANKWSYFLSFAKLAPVQAAWALGHSDTSGVRAIDYVVTSEYEYPDFDRQHYSETPFALK</sequence>
<dbReference type="Gene3D" id="3.40.50.11380">
    <property type="match status" value="1"/>
</dbReference>
<gene>
    <name evidence="1" type="ORF">AaE_002110</name>
</gene>
<accession>A0A6A5AV99</accession>
<reference evidence="1 2" key="1">
    <citation type="submission" date="2019-06" db="EMBL/GenBank/DDBJ databases">
        <title>Genomics analysis of Aphanomyces spp. identifies a new class of oomycete effector associated with host adaptation.</title>
        <authorList>
            <person name="Gaulin E."/>
        </authorList>
    </citation>
    <scope>NUCLEOTIDE SEQUENCE [LARGE SCALE GENOMIC DNA]</scope>
    <source>
        <strain evidence="1 2">E</strain>
    </source>
</reference>
<dbReference type="VEuPathDB" id="FungiDB:H257_00053"/>